<evidence type="ECO:0008006" key="5">
    <source>
        <dbReference type="Google" id="ProtNLM"/>
    </source>
</evidence>
<comment type="caution">
    <text evidence="3">The sequence shown here is derived from an EMBL/GenBank/DDBJ whole genome shotgun (WGS) entry which is preliminary data.</text>
</comment>
<keyword evidence="4" id="KW-1185">Reference proteome</keyword>
<organism evidence="3 4">
    <name type="scientific">Providencia stuartii</name>
    <dbReference type="NCBI Taxonomy" id="588"/>
    <lineage>
        <taxon>Bacteria</taxon>
        <taxon>Pseudomonadati</taxon>
        <taxon>Pseudomonadota</taxon>
        <taxon>Gammaproteobacteria</taxon>
        <taxon>Enterobacterales</taxon>
        <taxon>Morganellaceae</taxon>
        <taxon>Providencia</taxon>
    </lineage>
</organism>
<dbReference type="EMBL" id="ABMABF030000016">
    <property type="protein sequence ID" value="EMJ5136100.1"/>
    <property type="molecule type" value="Genomic_DNA"/>
</dbReference>
<reference evidence="1" key="2">
    <citation type="submission" date="2024-02" db="EMBL/GenBank/DDBJ databases">
        <authorList>
            <consortium name="Clinical and Environmental Microbiology Branch: Whole genome sequencing antimicrobial resistance pathogens in the healthcare setting"/>
        </authorList>
    </citation>
    <scope>NUCLEOTIDE SEQUENCE</scope>
    <source>
        <strain evidence="1">2021GO-0154</strain>
    </source>
</reference>
<gene>
    <name evidence="3" type="ORF">A3Q29_02415</name>
    <name evidence="1" type="ORF">RG298_003887</name>
    <name evidence="2" type="ORF">RG298_004413</name>
</gene>
<evidence type="ECO:0000313" key="1">
    <source>
        <dbReference type="EMBL" id="EMJ5136100.1"/>
    </source>
</evidence>
<name>A0A1S1HT52_PROST</name>
<dbReference type="AlphaFoldDB" id="A0A1S1HT52"/>
<evidence type="ECO:0000313" key="2">
    <source>
        <dbReference type="EMBL" id="EMJ5136597.1"/>
    </source>
</evidence>
<reference evidence="3 4" key="1">
    <citation type="submission" date="2016-03" db="EMBL/GenBank/DDBJ databases">
        <title>Genome sequence of Providencia stuartii strain, isolated from the salivary glands of larval Lucilia sericata.</title>
        <authorList>
            <person name="Yuan Y."/>
            <person name="Zhang Y."/>
            <person name="Fu S."/>
            <person name="Crippen T.L."/>
            <person name="Visi D."/>
            <person name="Benbow M.E."/>
            <person name="Allen M."/>
            <person name="Tomberlin J.K."/>
            <person name="Sze S.-H."/>
            <person name="Tarone A.M."/>
        </authorList>
    </citation>
    <scope>NUCLEOTIDE SEQUENCE [LARGE SCALE GENOMIC DNA]</scope>
    <source>
        <strain evidence="3 4">Crippen</strain>
    </source>
</reference>
<dbReference type="RefSeq" id="WP_070926547.1">
    <property type="nucleotide sequence ID" value="NZ_VAUE01000034.1"/>
</dbReference>
<evidence type="ECO:0000313" key="3">
    <source>
        <dbReference type="EMBL" id="OHT24591.1"/>
    </source>
</evidence>
<accession>A0A1S1HT52</accession>
<sequence length="200" mass="23630">MGCQETYKERPSYRMLDYKLPKKEIIYQSDLNISVKEPRTIQHFNQLKDKARKGDVYSHYLLYLIYFDDSNCSVKKRVPDENCLLAINYLNNSIELQPDFEPALYHLAILNKVGIGMDVNLENSIRYYQKIIDLNGRYRGDAIGSLVDIYLYNKGHIDNRVSKAKFYIDMGAKEDCFQCLLYQKDWLSVVNRMNYLHQLK</sequence>
<dbReference type="OrthoDB" id="6456744at2"/>
<dbReference type="EMBL" id="LVIE01000112">
    <property type="protein sequence ID" value="OHT24591.1"/>
    <property type="molecule type" value="Genomic_DNA"/>
</dbReference>
<dbReference type="Proteomes" id="UP000179588">
    <property type="component" value="Unassembled WGS sequence"/>
</dbReference>
<dbReference type="Gene3D" id="1.25.40.10">
    <property type="entry name" value="Tetratricopeptide repeat domain"/>
    <property type="match status" value="1"/>
</dbReference>
<proteinExistence type="predicted"/>
<dbReference type="InterPro" id="IPR011990">
    <property type="entry name" value="TPR-like_helical_dom_sf"/>
</dbReference>
<dbReference type="EMBL" id="ABMABF030000045">
    <property type="protein sequence ID" value="EMJ5136597.1"/>
    <property type="molecule type" value="Genomic_DNA"/>
</dbReference>
<evidence type="ECO:0000313" key="4">
    <source>
        <dbReference type="Proteomes" id="UP000179588"/>
    </source>
</evidence>
<protein>
    <recommendedName>
        <fullName evidence="5">Sel1 repeat</fullName>
    </recommendedName>
</protein>
<dbReference type="SUPFAM" id="SSF81901">
    <property type="entry name" value="HCP-like"/>
    <property type="match status" value="1"/>
</dbReference>